<protein>
    <submittedName>
        <fullName evidence="1">(Mediterranean fruit fly) hypothetical protein</fullName>
    </submittedName>
</protein>
<comment type="caution">
    <text evidence="1">The sequence shown here is derived from an EMBL/GenBank/DDBJ whole genome shotgun (WGS) entry which is preliminary data.</text>
</comment>
<proteinExistence type="predicted"/>
<evidence type="ECO:0000313" key="2">
    <source>
        <dbReference type="Proteomes" id="UP000606786"/>
    </source>
</evidence>
<gene>
    <name evidence="1" type="ORF">CCAP1982_LOCUS7515</name>
</gene>
<organism evidence="1 2">
    <name type="scientific">Ceratitis capitata</name>
    <name type="common">Mediterranean fruit fly</name>
    <name type="synonym">Tephritis capitata</name>
    <dbReference type="NCBI Taxonomy" id="7213"/>
    <lineage>
        <taxon>Eukaryota</taxon>
        <taxon>Metazoa</taxon>
        <taxon>Ecdysozoa</taxon>
        <taxon>Arthropoda</taxon>
        <taxon>Hexapoda</taxon>
        <taxon>Insecta</taxon>
        <taxon>Pterygota</taxon>
        <taxon>Neoptera</taxon>
        <taxon>Endopterygota</taxon>
        <taxon>Diptera</taxon>
        <taxon>Brachycera</taxon>
        <taxon>Muscomorpha</taxon>
        <taxon>Tephritoidea</taxon>
        <taxon>Tephritidae</taxon>
        <taxon>Ceratitis</taxon>
        <taxon>Ceratitis</taxon>
    </lineage>
</organism>
<keyword evidence="2" id="KW-1185">Reference proteome</keyword>
<dbReference type="AlphaFoldDB" id="A0A811UKW1"/>
<dbReference type="Proteomes" id="UP000606786">
    <property type="component" value="Unassembled WGS sequence"/>
</dbReference>
<dbReference type="EMBL" id="CAJHJT010000012">
    <property type="protein sequence ID" value="CAD6998968.1"/>
    <property type="molecule type" value="Genomic_DNA"/>
</dbReference>
<sequence length="94" mass="10153">MFNINLRLSISSSLFLTKILSPTNVTQSNFDCHKSFALLSLIAFVSLSLRSVIKVSVIGAKNKTNALDNAATDEQVLATRQKEHATTTAGIVSE</sequence>
<evidence type="ECO:0000313" key="1">
    <source>
        <dbReference type="EMBL" id="CAD6998968.1"/>
    </source>
</evidence>
<accession>A0A811UKW1</accession>
<reference evidence="1" key="1">
    <citation type="submission" date="2020-11" db="EMBL/GenBank/DDBJ databases">
        <authorList>
            <person name="Whitehead M."/>
        </authorList>
    </citation>
    <scope>NUCLEOTIDE SEQUENCE</scope>
    <source>
        <strain evidence="1">EGII</strain>
    </source>
</reference>
<name>A0A811UKW1_CERCA</name>